<reference evidence="3 4" key="1">
    <citation type="journal article" date="2009" name="BMC Genomics">
        <title>The complete genome sequence of Xanthomonas albilineans provides new insights into the reductive genome evolution of the xylem-limited Xanthomonadaceae.</title>
        <authorList>
            <person name="Pieretti I."/>
            <person name="Royer M."/>
            <person name="Barbe V."/>
            <person name="Carrere S."/>
            <person name="Koebnik R."/>
            <person name="Cociancich S."/>
            <person name="Couloux A."/>
            <person name="Darrasse A."/>
            <person name="Gouzy J."/>
            <person name="Jacques M.A."/>
            <person name="Lauber E."/>
            <person name="Manceau C."/>
            <person name="Mangenot S."/>
            <person name="Poussier S."/>
            <person name="Segurens B."/>
            <person name="Szurek B."/>
            <person name="Verdier V."/>
            <person name="Arlat M."/>
            <person name="Rott P."/>
        </authorList>
    </citation>
    <scope>NUCLEOTIDE SEQUENCE [LARGE SCALE GENOMIC DNA]</scope>
    <source>
        <strain evidence="4">GPE PC73 / CFBP 7063</strain>
    </source>
</reference>
<dbReference type="STRING" id="380358.XALC_1144"/>
<proteinExistence type="predicted"/>
<dbReference type="Pfam" id="PF03033">
    <property type="entry name" value="Glyco_transf_28"/>
    <property type="match status" value="1"/>
</dbReference>
<dbReference type="PATRIC" id="fig|29447.3.peg.1145"/>
<evidence type="ECO:0000259" key="2">
    <source>
        <dbReference type="Pfam" id="PF06722"/>
    </source>
</evidence>
<sequence length="445" mass="48421">MAESGSTVTIFTLGTRGDLQPLLALGQGLQQRGHTVRIATSVNFAEQIRAAGFVFFELSGNFQSTLNDNPNLGDLGLEMLAVARMFRERMTCWAKDWATQGQLACNGADLLIGVGNANLLAKLLGEAFAIPVVFAHLMPLTPSRYLPPMSLTSRTLPGPLNIAAYQALRLGMWRMMVKPAIDQCVRALGLPAYPWYGPYFQRRWAQIRVVYGFSPHVVSRPADWPDSAQICGYWMLQEPQWQPPTALQAFLDAGPAPVYIGFGSMVTGDPQALTATVIEAVRRSGRRAIIAGGWGALDTAHVEADAQIFPLQQAPHSWLFPRMAAVVHHGGAGTTGAAAAAGVPSVVVPFFLDQPFWAHCLARQGVAPPAIVRRKMQAQTLTDAINQATQPAMVRAAAQLGQRIRAEDGVTTAVDWLERWGVLPRLQRDDPVRTAPRHALETRLP</sequence>
<evidence type="ECO:0000313" key="3">
    <source>
        <dbReference type="EMBL" id="CBA15659.1"/>
    </source>
</evidence>
<keyword evidence="4" id="KW-1185">Reference proteome</keyword>
<name>D2UCU8_XANAP</name>
<dbReference type="SUPFAM" id="SSF53756">
    <property type="entry name" value="UDP-Glycosyltransferase/glycogen phosphorylase"/>
    <property type="match status" value="1"/>
</dbReference>
<feature type="domain" description="Glycosyltransferase family 28 N-terminal" evidence="1">
    <location>
        <begin position="8"/>
        <end position="75"/>
    </location>
</feature>
<dbReference type="InterPro" id="IPR004276">
    <property type="entry name" value="GlycoTrans_28_N"/>
</dbReference>
<dbReference type="GO" id="GO:0016758">
    <property type="term" value="F:hexosyltransferase activity"/>
    <property type="evidence" value="ECO:0007669"/>
    <property type="project" value="InterPro"/>
</dbReference>
<dbReference type="Proteomes" id="UP000001890">
    <property type="component" value="Chromosome"/>
</dbReference>
<evidence type="ECO:0000259" key="1">
    <source>
        <dbReference type="Pfam" id="PF03033"/>
    </source>
</evidence>
<keyword evidence="3" id="KW-0808">Transferase</keyword>
<dbReference type="InterPro" id="IPR002213">
    <property type="entry name" value="UDP_glucos_trans"/>
</dbReference>
<accession>D2UCU8</accession>
<dbReference type="KEGG" id="xal:XALC_1144"/>
<evidence type="ECO:0000313" key="4">
    <source>
        <dbReference type="Proteomes" id="UP000001890"/>
    </source>
</evidence>
<gene>
    <name evidence="3" type="ordered locus">XALc_1144</name>
</gene>
<organism evidence="3 4">
    <name type="scientific">Xanthomonas albilineans (strain GPE PC73 / CFBP 7063)</name>
    <dbReference type="NCBI Taxonomy" id="380358"/>
    <lineage>
        <taxon>Bacteria</taxon>
        <taxon>Pseudomonadati</taxon>
        <taxon>Pseudomonadota</taxon>
        <taxon>Gammaproteobacteria</taxon>
        <taxon>Lysobacterales</taxon>
        <taxon>Lysobacteraceae</taxon>
        <taxon>Xanthomonas</taxon>
    </lineage>
</organism>
<dbReference type="CDD" id="cd03784">
    <property type="entry name" value="GT1_Gtf-like"/>
    <property type="match status" value="1"/>
</dbReference>
<dbReference type="FunFam" id="3.40.50.2000:FF:000009">
    <property type="entry name" value="Sterol 3-beta-glucosyltransferase UGT80A2"/>
    <property type="match status" value="1"/>
</dbReference>
<feature type="domain" description="Erythromycin biosynthesis protein CIII-like C-terminal" evidence="2">
    <location>
        <begin position="314"/>
        <end position="399"/>
    </location>
</feature>
<dbReference type="Gene3D" id="3.40.50.2000">
    <property type="entry name" value="Glycogen Phosphorylase B"/>
    <property type="match status" value="2"/>
</dbReference>
<dbReference type="InterPro" id="IPR010610">
    <property type="entry name" value="EryCIII-like_C"/>
</dbReference>
<dbReference type="GO" id="GO:0008194">
    <property type="term" value="F:UDP-glycosyltransferase activity"/>
    <property type="evidence" value="ECO:0007669"/>
    <property type="project" value="InterPro"/>
</dbReference>
<dbReference type="GO" id="GO:0033072">
    <property type="term" value="P:vancomycin biosynthetic process"/>
    <property type="evidence" value="ECO:0007669"/>
    <property type="project" value="UniProtKB-ARBA"/>
</dbReference>
<dbReference type="GO" id="GO:0005975">
    <property type="term" value="P:carbohydrate metabolic process"/>
    <property type="evidence" value="ECO:0007669"/>
    <property type="project" value="InterPro"/>
</dbReference>
<dbReference type="GeneID" id="57876461"/>
<dbReference type="PANTHER" id="PTHR48050">
    <property type="entry name" value="STEROL 3-BETA-GLUCOSYLTRANSFERASE"/>
    <property type="match status" value="1"/>
</dbReference>
<dbReference type="RefSeq" id="WP_012915663.1">
    <property type="nucleotide sequence ID" value="NC_013722.1"/>
</dbReference>
<dbReference type="Pfam" id="PF06722">
    <property type="entry name" value="EryCIII-like_C"/>
    <property type="match status" value="1"/>
</dbReference>
<protein>
    <submittedName>
        <fullName evidence="3">Putative glycosyltransferase protein</fullName>
    </submittedName>
</protein>
<dbReference type="AlphaFoldDB" id="D2UCU8"/>
<dbReference type="eggNOG" id="COG1819">
    <property type="taxonomic scope" value="Bacteria"/>
</dbReference>
<dbReference type="OrthoDB" id="9805366at2"/>
<dbReference type="PANTHER" id="PTHR48050:SF13">
    <property type="entry name" value="STEROL 3-BETA-GLUCOSYLTRANSFERASE UGT80A2"/>
    <property type="match status" value="1"/>
</dbReference>
<dbReference type="EMBL" id="FP565176">
    <property type="protein sequence ID" value="CBA15659.1"/>
    <property type="molecule type" value="Genomic_DNA"/>
</dbReference>
<dbReference type="InterPro" id="IPR050426">
    <property type="entry name" value="Glycosyltransferase_28"/>
</dbReference>